<keyword evidence="3 5" id="KW-0238">DNA-binding</keyword>
<dbReference type="PROSITE" id="PS51755">
    <property type="entry name" value="OMPR_PHOB"/>
    <property type="match status" value="1"/>
</dbReference>
<protein>
    <recommendedName>
        <fullName evidence="6">OmpR/PhoB-type domain-containing protein</fullName>
    </recommendedName>
</protein>
<keyword evidence="8" id="KW-1185">Reference proteome</keyword>
<dbReference type="Proteomes" id="UP000482960">
    <property type="component" value="Unassembled WGS sequence"/>
</dbReference>
<feature type="DNA-binding region" description="OmpR/PhoB-type" evidence="5">
    <location>
        <begin position="1"/>
        <end position="118"/>
    </location>
</feature>
<reference evidence="7 8" key="2">
    <citation type="submission" date="2020-03" db="EMBL/GenBank/DDBJ databases">
        <authorList>
            <person name="Ichikawa N."/>
            <person name="Kimura A."/>
            <person name="Kitahashi Y."/>
            <person name="Uohara A."/>
        </authorList>
    </citation>
    <scope>NUCLEOTIDE SEQUENCE [LARGE SCALE GENOMIC DNA]</scope>
    <source>
        <strain evidence="7 8">NBRC 108638</strain>
    </source>
</reference>
<evidence type="ECO:0000256" key="1">
    <source>
        <dbReference type="ARBA" id="ARBA00005820"/>
    </source>
</evidence>
<dbReference type="GO" id="GO:0000160">
    <property type="term" value="P:phosphorelay signal transduction system"/>
    <property type="evidence" value="ECO:0007669"/>
    <property type="project" value="InterPro"/>
</dbReference>
<dbReference type="Gene3D" id="1.10.10.10">
    <property type="entry name" value="Winged helix-like DNA-binding domain superfamily/Winged helix DNA-binding domain"/>
    <property type="match status" value="1"/>
</dbReference>
<dbReference type="AlphaFoldDB" id="A0A6V8KS39"/>
<name>A0A6V8KS39_9ACTN</name>
<comment type="caution">
    <text evidence="7">The sequence shown here is derived from an EMBL/GenBank/DDBJ whole genome shotgun (WGS) entry which is preliminary data.</text>
</comment>
<evidence type="ECO:0000256" key="2">
    <source>
        <dbReference type="ARBA" id="ARBA00023015"/>
    </source>
</evidence>
<dbReference type="SMART" id="SM00862">
    <property type="entry name" value="Trans_reg_C"/>
    <property type="match status" value="1"/>
</dbReference>
<reference evidence="7 8" key="1">
    <citation type="submission" date="2020-03" db="EMBL/GenBank/DDBJ databases">
        <title>Whole genome shotgun sequence of Phytohabitans rumicis NBRC 108638.</title>
        <authorList>
            <person name="Komaki H."/>
            <person name="Tamura T."/>
        </authorList>
    </citation>
    <scope>NUCLEOTIDE SEQUENCE [LARGE SCALE GENOMIC DNA]</scope>
    <source>
        <strain evidence="7 8">NBRC 108638</strain>
    </source>
</reference>
<dbReference type="Pfam" id="PF00486">
    <property type="entry name" value="Trans_reg_C"/>
    <property type="match status" value="1"/>
</dbReference>
<evidence type="ECO:0000256" key="3">
    <source>
        <dbReference type="ARBA" id="ARBA00023125"/>
    </source>
</evidence>
<dbReference type="InterPro" id="IPR001867">
    <property type="entry name" value="OmpR/PhoB-type_DNA-bd"/>
</dbReference>
<dbReference type="InterPro" id="IPR005158">
    <property type="entry name" value="BTAD"/>
</dbReference>
<proteinExistence type="inferred from homology"/>
<feature type="domain" description="OmpR/PhoB-type" evidence="6">
    <location>
        <begin position="1"/>
        <end position="118"/>
    </location>
</feature>
<dbReference type="Pfam" id="PF03704">
    <property type="entry name" value="BTAD"/>
    <property type="match status" value="1"/>
</dbReference>
<gene>
    <name evidence="7" type="ORF">Prum_015940</name>
</gene>
<dbReference type="SUPFAM" id="SSF48452">
    <property type="entry name" value="TPR-like"/>
    <property type="match status" value="1"/>
</dbReference>
<evidence type="ECO:0000313" key="7">
    <source>
        <dbReference type="EMBL" id="GFJ87952.1"/>
    </source>
</evidence>
<dbReference type="EMBL" id="BLPG01000001">
    <property type="protein sequence ID" value="GFJ87952.1"/>
    <property type="molecule type" value="Genomic_DNA"/>
</dbReference>
<dbReference type="InterPro" id="IPR016032">
    <property type="entry name" value="Sig_transdc_resp-reg_C-effctor"/>
</dbReference>
<dbReference type="InterPro" id="IPR051677">
    <property type="entry name" value="AfsR-DnrI-RedD_regulator"/>
</dbReference>
<accession>A0A6V8KS39</accession>
<evidence type="ECO:0000256" key="5">
    <source>
        <dbReference type="PROSITE-ProRule" id="PRU01091"/>
    </source>
</evidence>
<dbReference type="SUPFAM" id="SSF46894">
    <property type="entry name" value="C-terminal effector domain of the bipartite response regulators"/>
    <property type="match status" value="1"/>
</dbReference>
<comment type="similarity">
    <text evidence="1">Belongs to the AfsR/DnrI/RedD regulatory family.</text>
</comment>
<keyword evidence="4" id="KW-0804">Transcription</keyword>
<dbReference type="PANTHER" id="PTHR35807">
    <property type="entry name" value="TRANSCRIPTIONAL REGULATOR REDD-RELATED"/>
    <property type="match status" value="1"/>
</dbReference>
<dbReference type="GO" id="GO:0003677">
    <property type="term" value="F:DNA binding"/>
    <property type="evidence" value="ECO:0007669"/>
    <property type="project" value="UniProtKB-UniRule"/>
</dbReference>
<keyword evidence="2" id="KW-0805">Transcription regulation</keyword>
<dbReference type="InterPro" id="IPR011990">
    <property type="entry name" value="TPR-like_helical_dom_sf"/>
</dbReference>
<evidence type="ECO:0000256" key="4">
    <source>
        <dbReference type="ARBA" id="ARBA00023163"/>
    </source>
</evidence>
<sequence>MRTFPSEVLVNVISNGEGPGNQGPWTIDAHLWSFAGDPTAPKPRSVLSLLLLQANQTVPVSALIQELWGHEPPASALTTLQTYVLHLRKLFSAALSVPASEVAKSVLVTTPGGYLFRSASDEFDLERYERLSAEGRHALATGQNAAAAERLMQAQDLWRGPALTDVRAGPLLQPQIKRLEESRLTTVEQGIEARLRLGRHQEVLSDLAGMMAEHRLHENLHAQFMVALHRSGRRQEALRVFQQLRATMTEELGLEPSKRLHLLQQAILSDDPALEVAPRTDGLAQLLDQLTVR</sequence>
<dbReference type="Gene3D" id="1.25.40.10">
    <property type="entry name" value="Tetratricopeptide repeat domain"/>
    <property type="match status" value="1"/>
</dbReference>
<dbReference type="GO" id="GO:0006355">
    <property type="term" value="P:regulation of DNA-templated transcription"/>
    <property type="evidence" value="ECO:0007669"/>
    <property type="project" value="InterPro"/>
</dbReference>
<dbReference type="PANTHER" id="PTHR35807:SF1">
    <property type="entry name" value="TRANSCRIPTIONAL REGULATOR REDD"/>
    <property type="match status" value="1"/>
</dbReference>
<dbReference type="SMART" id="SM01043">
    <property type="entry name" value="BTAD"/>
    <property type="match status" value="1"/>
</dbReference>
<evidence type="ECO:0000259" key="6">
    <source>
        <dbReference type="PROSITE" id="PS51755"/>
    </source>
</evidence>
<dbReference type="CDD" id="cd15831">
    <property type="entry name" value="BTAD"/>
    <property type="match status" value="1"/>
</dbReference>
<dbReference type="InterPro" id="IPR036388">
    <property type="entry name" value="WH-like_DNA-bd_sf"/>
</dbReference>
<organism evidence="7 8">
    <name type="scientific">Phytohabitans rumicis</name>
    <dbReference type="NCBI Taxonomy" id="1076125"/>
    <lineage>
        <taxon>Bacteria</taxon>
        <taxon>Bacillati</taxon>
        <taxon>Actinomycetota</taxon>
        <taxon>Actinomycetes</taxon>
        <taxon>Micromonosporales</taxon>
        <taxon>Micromonosporaceae</taxon>
    </lineage>
</organism>
<evidence type="ECO:0000313" key="8">
    <source>
        <dbReference type="Proteomes" id="UP000482960"/>
    </source>
</evidence>